<feature type="region of interest" description="Disordered" evidence="7">
    <location>
        <begin position="212"/>
        <end position="247"/>
    </location>
</feature>
<evidence type="ECO:0000256" key="8">
    <source>
        <dbReference type="SAM" id="Phobius"/>
    </source>
</evidence>
<feature type="non-terminal residue" evidence="11">
    <location>
        <position position="448"/>
    </location>
</feature>
<evidence type="ECO:0000313" key="10">
    <source>
        <dbReference type="Proteomes" id="UP000694888"/>
    </source>
</evidence>
<dbReference type="Gene3D" id="1.20.1560.10">
    <property type="entry name" value="ABC transporter type 1, transmembrane domain"/>
    <property type="match status" value="1"/>
</dbReference>
<dbReference type="InterPro" id="IPR011527">
    <property type="entry name" value="ABC1_TM_dom"/>
</dbReference>
<keyword evidence="4" id="KW-0067">ATP-binding</keyword>
<evidence type="ECO:0000256" key="5">
    <source>
        <dbReference type="ARBA" id="ARBA00022989"/>
    </source>
</evidence>
<evidence type="ECO:0000256" key="7">
    <source>
        <dbReference type="SAM" id="MobiDB-lite"/>
    </source>
</evidence>
<dbReference type="RefSeq" id="XP_012936722.1">
    <property type="nucleotide sequence ID" value="XM_013081268.1"/>
</dbReference>
<evidence type="ECO:0000256" key="6">
    <source>
        <dbReference type="ARBA" id="ARBA00023136"/>
    </source>
</evidence>
<dbReference type="SUPFAM" id="SSF90123">
    <property type="entry name" value="ABC transporter transmembrane region"/>
    <property type="match status" value="1"/>
</dbReference>
<dbReference type="PROSITE" id="PS50929">
    <property type="entry name" value="ABC_TM1F"/>
    <property type="match status" value="1"/>
</dbReference>
<dbReference type="Pfam" id="PF00664">
    <property type="entry name" value="ABC_membrane"/>
    <property type="match status" value="1"/>
</dbReference>
<dbReference type="PANTHER" id="PTHR24223">
    <property type="entry name" value="ATP-BINDING CASSETTE SUB-FAMILY C"/>
    <property type="match status" value="1"/>
</dbReference>
<feature type="domain" description="ABC transmembrane type-1" evidence="9">
    <location>
        <begin position="313"/>
        <end position="448"/>
    </location>
</feature>
<dbReference type="Proteomes" id="UP000694888">
    <property type="component" value="Unplaced"/>
</dbReference>
<evidence type="ECO:0000256" key="4">
    <source>
        <dbReference type="ARBA" id="ARBA00022840"/>
    </source>
</evidence>
<sequence>MALALTHALDLTRALAGQDDHRRLHPVFDDAVLAPVLWILTLILFVLLACLERSRKVVKSPVLFVFWMLGALAGLVPFFSAIMEELPESDVTGFAVVTMKYLLATGLFICYCFAEFHDHKPPGFSPEQSSSMLGWLTYLWLDKLVYKGFRWPLGDSDIFDLNTQDVVSRSIPQFLHEWDKQKLHMRRRKKPQSWRAVVKETGDVNHEKTPLLLSSNKTTSQRRAGDDTGCYGSTASPTDGTRPQMSTTYCSPEVTSAEVQVKEGADDDARTEDSGSPYDPATVKTRVSFFRVMMKCFLPDLAFTGSFQIPRLVMDIVNPFVLGLLINFTMDPSEPIWHGYVFALVLVLTRVFDTVFNMTSQFLTSRLATRIRSTAIAAVFRKALTMSSDARKASTMGEIINLMAVDSNQLQQLTRNNYWLWLSVFYFVAGSYFIYTIVGVALFAGLAY</sequence>
<evidence type="ECO:0000256" key="2">
    <source>
        <dbReference type="ARBA" id="ARBA00022692"/>
    </source>
</evidence>
<name>A0ABM0ZXU5_APLCA</name>
<dbReference type="InterPro" id="IPR036640">
    <property type="entry name" value="ABC1_TM_sf"/>
</dbReference>
<keyword evidence="6 8" id="KW-0472">Membrane</keyword>
<evidence type="ECO:0000313" key="11">
    <source>
        <dbReference type="RefSeq" id="XP_012936722.1"/>
    </source>
</evidence>
<dbReference type="GeneID" id="106011466"/>
<dbReference type="InterPro" id="IPR050173">
    <property type="entry name" value="ABC_transporter_C-like"/>
</dbReference>
<keyword evidence="10" id="KW-1185">Reference proteome</keyword>
<organism evidence="10 11">
    <name type="scientific">Aplysia californica</name>
    <name type="common">California sea hare</name>
    <dbReference type="NCBI Taxonomy" id="6500"/>
    <lineage>
        <taxon>Eukaryota</taxon>
        <taxon>Metazoa</taxon>
        <taxon>Spiralia</taxon>
        <taxon>Lophotrochozoa</taxon>
        <taxon>Mollusca</taxon>
        <taxon>Gastropoda</taxon>
        <taxon>Heterobranchia</taxon>
        <taxon>Euthyneura</taxon>
        <taxon>Tectipleura</taxon>
        <taxon>Aplysiida</taxon>
        <taxon>Aplysioidea</taxon>
        <taxon>Aplysiidae</taxon>
        <taxon>Aplysia</taxon>
    </lineage>
</organism>
<feature type="compositionally biased region" description="Polar residues" evidence="7">
    <location>
        <begin position="212"/>
        <end position="222"/>
    </location>
</feature>
<feature type="transmembrane region" description="Helical" evidence="8">
    <location>
        <begin position="32"/>
        <end position="51"/>
    </location>
</feature>
<evidence type="ECO:0000256" key="1">
    <source>
        <dbReference type="ARBA" id="ARBA00022448"/>
    </source>
</evidence>
<keyword evidence="2 8" id="KW-0812">Transmembrane</keyword>
<reference evidence="11" key="1">
    <citation type="submission" date="2025-08" db="UniProtKB">
        <authorList>
            <consortium name="RefSeq"/>
        </authorList>
    </citation>
    <scope>IDENTIFICATION</scope>
</reference>
<keyword evidence="3" id="KW-0547">Nucleotide-binding</keyword>
<protein>
    <submittedName>
        <fullName evidence="11">Multidrug resistance-associated protein 1</fullName>
    </submittedName>
</protein>
<accession>A0ABM0ZXU5</accession>
<feature type="compositionally biased region" description="Polar residues" evidence="7">
    <location>
        <begin position="231"/>
        <end position="247"/>
    </location>
</feature>
<evidence type="ECO:0000256" key="3">
    <source>
        <dbReference type="ARBA" id="ARBA00022741"/>
    </source>
</evidence>
<feature type="transmembrane region" description="Helical" evidence="8">
    <location>
        <begin position="94"/>
        <end position="114"/>
    </location>
</feature>
<feature type="transmembrane region" description="Helical" evidence="8">
    <location>
        <begin position="418"/>
        <end position="446"/>
    </location>
</feature>
<evidence type="ECO:0000259" key="9">
    <source>
        <dbReference type="PROSITE" id="PS50929"/>
    </source>
</evidence>
<keyword evidence="1" id="KW-0813">Transport</keyword>
<proteinExistence type="predicted"/>
<gene>
    <name evidence="11" type="primary">LOC106011466</name>
</gene>
<keyword evidence="5 8" id="KW-1133">Transmembrane helix</keyword>
<feature type="transmembrane region" description="Helical" evidence="8">
    <location>
        <begin position="63"/>
        <end position="82"/>
    </location>
</feature>